<proteinExistence type="predicted"/>
<dbReference type="Pfam" id="PF00501">
    <property type="entry name" value="AMP-binding"/>
    <property type="match status" value="1"/>
</dbReference>
<feature type="domain" description="AMP-dependent synthetase/ligase" evidence="3">
    <location>
        <begin position="19"/>
        <end position="374"/>
    </location>
</feature>
<dbReference type="EMBL" id="CP114014">
    <property type="protein sequence ID" value="XAY07398.1"/>
    <property type="molecule type" value="Genomic_DNA"/>
</dbReference>
<dbReference type="EC" id="6.2.1.25" evidence="5"/>
<feature type="compositionally biased region" description="Basic and acidic residues" evidence="2">
    <location>
        <begin position="532"/>
        <end position="547"/>
    </location>
</feature>
<evidence type="ECO:0000256" key="2">
    <source>
        <dbReference type="SAM" id="MobiDB-lite"/>
    </source>
</evidence>
<evidence type="ECO:0000313" key="5">
    <source>
        <dbReference type="EMBL" id="XAY07398.1"/>
    </source>
</evidence>
<dbReference type="Pfam" id="PF13193">
    <property type="entry name" value="AMP-binding_C"/>
    <property type="match status" value="1"/>
</dbReference>
<keyword evidence="1 5" id="KW-0436">Ligase</keyword>
<accession>A0AAU7B0I8</accession>
<protein>
    <submittedName>
        <fullName evidence="5">Benzoate--CoA ligase</fullName>
        <ecNumber evidence="5">6.2.1.25</ecNumber>
    </submittedName>
</protein>
<dbReference type="AlphaFoldDB" id="A0AAU7B0I8"/>
<dbReference type="Gene3D" id="3.40.50.12780">
    <property type="entry name" value="N-terminal domain of ligase-like"/>
    <property type="match status" value="1"/>
</dbReference>
<feature type="region of interest" description="Disordered" evidence="2">
    <location>
        <begin position="515"/>
        <end position="553"/>
    </location>
</feature>
<name>A0AAU7B0I8_9ACTN</name>
<dbReference type="InterPro" id="IPR000873">
    <property type="entry name" value="AMP-dep_synth/lig_dom"/>
</dbReference>
<dbReference type="GO" id="GO:0005524">
    <property type="term" value="F:ATP binding"/>
    <property type="evidence" value="ECO:0007669"/>
    <property type="project" value="InterPro"/>
</dbReference>
<evidence type="ECO:0000259" key="4">
    <source>
        <dbReference type="Pfam" id="PF13193"/>
    </source>
</evidence>
<dbReference type="GO" id="GO:0044550">
    <property type="term" value="P:secondary metabolite biosynthetic process"/>
    <property type="evidence" value="ECO:0007669"/>
    <property type="project" value="TreeGrafter"/>
</dbReference>
<dbReference type="GO" id="GO:0018858">
    <property type="term" value="F:benzoate-CoA ligase activity"/>
    <property type="evidence" value="ECO:0007669"/>
    <property type="project" value="UniProtKB-EC"/>
</dbReference>
<feature type="domain" description="AMP-binding enzyme C-terminal" evidence="4">
    <location>
        <begin position="425"/>
        <end position="499"/>
    </location>
</feature>
<dbReference type="InterPro" id="IPR025110">
    <property type="entry name" value="AMP-bd_C"/>
</dbReference>
<dbReference type="Gene3D" id="3.30.300.30">
    <property type="match status" value="1"/>
</dbReference>
<evidence type="ECO:0000259" key="3">
    <source>
        <dbReference type="Pfam" id="PF00501"/>
    </source>
</evidence>
<evidence type="ECO:0000256" key="1">
    <source>
        <dbReference type="ARBA" id="ARBA00022598"/>
    </source>
</evidence>
<dbReference type="PANTHER" id="PTHR43352">
    <property type="entry name" value="ACETYL-COA SYNTHETASE"/>
    <property type="match status" value="1"/>
</dbReference>
<gene>
    <name evidence="5" type="primary">bclA</name>
    <name evidence="5" type="ORF">DSM112329_04279</name>
</gene>
<dbReference type="InterPro" id="IPR042099">
    <property type="entry name" value="ANL_N_sf"/>
</dbReference>
<dbReference type="RefSeq" id="WP_354698593.1">
    <property type="nucleotide sequence ID" value="NZ_CP114014.1"/>
</dbReference>
<organism evidence="5">
    <name type="scientific">Paraconexibacter sp. AEG42_29</name>
    <dbReference type="NCBI Taxonomy" id="2997339"/>
    <lineage>
        <taxon>Bacteria</taxon>
        <taxon>Bacillati</taxon>
        <taxon>Actinomycetota</taxon>
        <taxon>Thermoleophilia</taxon>
        <taxon>Solirubrobacterales</taxon>
        <taxon>Paraconexibacteraceae</taxon>
        <taxon>Paraconexibacter</taxon>
    </lineage>
</organism>
<reference evidence="5" key="1">
    <citation type="submission" date="2022-12" db="EMBL/GenBank/DDBJ databases">
        <title>Paraconexibacter alkalitolerans sp. nov. and Baekduia alba sp. nov., isolated from soil and emended description of the genera Paraconexibacter (Chun et al., 2020) and Baekduia (An et al., 2020).</title>
        <authorList>
            <person name="Vieira S."/>
            <person name="Huber K.J."/>
            <person name="Geppert A."/>
            <person name="Wolf J."/>
            <person name="Neumann-Schaal M."/>
            <person name="Muesken M."/>
            <person name="Overmann J."/>
        </authorList>
    </citation>
    <scope>NUCLEOTIDE SEQUENCE</scope>
    <source>
        <strain evidence="5">AEG42_29</strain>
    </source>
</reference>
<dbReference type="KEGG" id="parq:DSM112329_04279"/>
<dbReference type="SUPFAM" id="SSF56801">
    <property type="entry name" value="Acetyl-CoA synthetase-like"/>
    <property type="match status" value="1"/>
</dbReference>
<dbReference type="InterPro" id="IPR011957">
    <property type="entry name" value="Benz_CoA_lig"/>
</dbReference>
<dbReference type="InterPro" id="IPR045851">
    <property type="entry name" value="AMP-bd_C_sf"/>
</dbReference>
<dbReference type="PANTHER" id="PTHR43352:SF1">
    <property type="entry name" value="ANTHRANILATE--COA LIGASE"/>
    <property type="match status" value="1"/>
</dbReference>
<sequence length="553" mass="60978">MRVIQTDRWNASSIVDRHEERSTKTAYIDGDTTLTYGELRQQVNRAGHLLRGLGVRREDRVLLVLDDSIAFPVMFFGAMRIGAVPVPVSGLDKSENFRHYHSDTYAEVVVADAASLPRLQDALAGEPVRYVFAGEPGHTPPGVLNLAEGLAGQSDELEAWPTHRDDMAFWLYSSGSTGRPKGAVHLHHDIAVTCETYAANVLGLREDDVTFSTTKLFHAYGLGNGLSFPLWFGATAVLMNGPTKPEAILRTLHRHRPTIFFSVPAVYRMIAREPEAPAAFASVRRCVSASEPLPPQTFRTFKDRFGVEIVDGIGSTELLHIYCSNRPGEIVPGTTGKGVPGYELRLVDEFGSVLQGAATGALEVRGDSCAAYYWHQHEKTKSSMRGDWFATGDRYERREDGNFVYIGRLDQMFKVGGLWVSPVDMEHALLEHDRVRGVGVTATTINNASRIAAFVECDGDGDEELAAELRALCKERLRRYEYPHVVEFVDALPRTLTGKVQRFKLRERAALLGAQPPYDGAREPAPAGGPLKPDECCGHDEARRSTDGPRAAC</sequence>
<dbReference type="NCBIfam" id="TIGR02262">
    <property type="entry name" value="benz_CoA_lig"/>
    <property type="match status" value="1"/>
</dbReference>